<dbReference type="Proteomes" id="UP000237000">
    <property type="component" value="Unassembled WGS sequence"/>
</dbReference>
<keyword evidence="1" id="KW-0812">Transmembrane</keyword>
<proteinExistence type="predicted"/>
<name>A0A2P5FZW3_TREOI</name>
<evidence type="ECO:0000313" key="3">
    <source>
        <dbReference type="Proteomes" id="UP000237000"/>
    </source>
</evidence>
<organism evidence="2 3">
    <name type="scientific">Trema orientale</name>
    <name type="common">Charcoal tree</name>
    <name type="synonym">Celtis orientalis</name>
    <dbReference type="NCBI Taxonomy" id="63057"/>
    <lineage>
        <taxon>Eukaryota</taxon>
        <taxon>Viridiplantae</taxon>
        <taxon>Streptophyta</taxon>
        <taxon>Embryophyta</taxon>
        <taxon>Tracheophyta</taxon>
        <taxon>Spermatophyta</taxon>
        <taxon>Magnoliopsida</taxon>
        <taxon>eudicotyledons</taxon>
        <taxon>Gunneridae</taxon>
        <taxon>Pentapetalae</taxon>
        <taxon>rosids</taxon>
        <taxon>fabids</taxon>
        <taxon>Rosales</taxon>
        <taxon>Cannabaceae</taxon>
        <taxon>Trema</taxon>
    </lineage>
</organism>
<dbReference type="AlphaFoldDB" id="A0A2P5FZW3"/>
<comment type="caution">
    <text evidence="2">The sequence shown here is derived from an EMBL/GenBank/DDBJ whole genome shotgun (WGS) entry which is preliminary data.</text>
</comment>
<sequence>MGSYDMLSGFVKIIKKACKIFLRKGKLLPYITLLYLFFNSILFLSNFFSTKPLVTDFALKATYLISSSPTPGSSDFTNLVISLKDDARIFAGVEWIFIVANNFASLFFATATILTSAAALAFDGKWLCHLCFVIPSSSCSDLQRQIAPLVSFFHLVIEETSGIEALGRAARCHGPGFSMATMTVRHRDFLSLGQPSAYPYTMGHFFPHL</sequence>
<feature type="transmembrane region" description="Helical" evidence="1">
    <location>
        <begin position="95"/>
        <end position="122"/>
    </location>
</feature>
<keyword evidence="1" id="KW-1133">Transmembrane helix</keyword>
<dbReference type="InParanoid" id="A0A2P5FZW3"/>
<feature type="transmembrane region" description="Helical" evidence="1">
    <location>
        <begin position="27"/>
        <end position="48"/>
    </location>
</feature>
<reference evidence="3" key="1">
    <citation type="submission" date="2016-06" db="EMBL/GenBank/DDBJ databases">
        <title>Parallel loss of symbiosis genes in relatives of nitrogen-fixing non-legume Parasponia.</title>
        <authorList>
            <person name="Van Velzen R."/>
            <person name="Holmer R."/>
            <person name="Bu F."/>
            <person name="Rutten L."/>
            <person name="Van Zeijl A."/>
            <person name="Liu W."/>
            <person name="Santuari L."/>
            <person name="Cao Q."/>
            <person name="Sharma T."/>
            <person name="Shen D."/>
            <person name="Roswanjaya Y."/>
            <person name="Wardhani T."/>
            <person name="Kalhor M.S."/>
            <person name="Jansen J."/>
            <person name="Van den Hoogen J."/>
            <person name="Gungor B."/>
            <person name="Hartog M."/>
            <person name="Hontelez J."/>
            <person name="Verver J."/>
            <person name="Yang W.-C."/>
            <person name="Schijlen E."/>
            <person name="Repin R."/>
            <person name="Schilthuizen M."/>
            <person name="Schranz E."/>
            <person name="Heidstra R."/>
            <person name="Miyata K."/>
            <person name="Fedorova E."/>
            <person name="Kohlen W."/>
            <person name="Bisseling T."/>
            <person name="Smit S."/>
            <person name="Geurts R."/>
        </authorList>
    </citation>
    <scope>NUCLEOTIDE SEQUENCE [LARGE SCALE GENOMIC DNA]</scope>
    <source>
        <strain evidence="3">cv. RG33-2</strain>
    </source>
</reference>
<protein>
    <submittedName>
        <fullName evidence="2">Uncharacterized protein</fullName>
    </submittedName>
</protein>
<evidence type="ECO:0000313" key="2">
    <source>
        <dbReference type="EMBL" id="POO03307.1"/>
    </source>
</evidence>
<accession>A0A2P5FZW3</accession>
<gene>
    <name evidence="2" type="ORF">TorRG33x02_005120</name>
</gene>
<evidence type="ECO:0000256" key="1">
    <source>
        <dbReference type="SAM" id="Phobius"/>
    </source>
</evidence>
<dbReference type="OrthoDB" id="777403at2759"/>
<keyword evidence="1" id="KW-0472">Membrane</keyword>
<keyword evidence="3" id="KW-1185">Reference proteome</keyword>
<dbReference type="EMBL" id="JXTC01000002">
    <property type="protein sequence ID" value="POO03307.1"/>
    <property type="molecule type" value="Genomic_DNA"/>
</dbReference>